<dbReference type="GO" id="GO:0006508">
    <property type="term" value="P:proteolysis"/>
    <property type="evidence" value="ECO:0007669"/>
    <property type="project" value="UniProtKB-KW"/>
</dbReference>
<evidence type="ECO:0000259" key="16">
    <source>
        <dbReference type="Pfam" id="PF04389"/>
    </source>
</evidence>
<evidence type="ECO:0000256" key="12">
    <source>
        <dbReference type="ARBA" id="ARBA00023049"/>
    </source>
</evidence>
<reference evidence="17" key="1">
    <citation type="journal article" date="2023" name="Mol. Phylogenet. Evol.">
        <title>Genome-scale phylogeny and comparative genomics of the fungal order Sordariales.</title>
        <authorList>
            <person name="Hensen N."/>
            <person name="Bonometti L."/>
            <person name="Westerberg I."/>
            <person name="Brannstrom I.O."/>
            <person name="Guillou S."/>
            <person name="Cros-Aarteil S."/>
            <person name="Calhoun S."/>
            <person name="Haridas S."/>
            <person name="Kuo A."/>
            <person name="Mondo S."/>
            <person name="Pangilinan J."/>
            <person name="Riley R."/>
            <person name="LaButti K."/>
            <person name="Andreopoulos B."/>
            <person name="Lipzen A."/>
            <person name="Chen C."/>
            <person name="Yan M."/>
            <person name="Daum C."/>
            <person name="Ng V."/>
            <person name="Clum A."/>
            <person name="Steindorff A."/>
            <person name="Ohm R.A."/>
            <person name="Martin F."/>
            <person name="Silar P."/>
            <person name="Natvig D.O."/>
            <person name="Lalanne C."/>
            <person name="Gautier V."/>
            <person name="Ament-Velasquez S.L."/>
            <person name="Kruys A."/>
            <person name="Hutchinson M.I."/>
            <person name="Powell A.J."/>
            <person name="Barry K."/>
            <person name="Miller A.N."/>
            <person name="Grigoriev I.V."/>
            <person name="Debuchy R."/>
            <person name="Gladieux P."/>
            <person name="Hiltunen Thoren M."/>
            <person name="Johannesson H."/>
        </authorList>
    </citation>
    <scope>NUCLEOTIDE SEQUENCE</scope>
    <source>
        <strain evidence="17">PSN324</strain>
    </source>
</reference>
<dbReference type="CDD" id="cd02130">
    <property type="entry name" value="PA_ScAPY_like"/>
    <property type="match status" value="1"/>
</dbReference>
<dbReference type="Gene3D" id="3.40.630.10">
    <property type="entry name" value="Zn peptidases"/>
    <property type="match status" value="1"/>
</dbReference>
<reference evidence="17" key="2">
    <citation type="submission" date="2023-06" db="EMBL/GenBank/DDBJ databases">
        <authorList>
            <consortium name="Lawrence Berkeley National Laboratory"/>
            <person name="Mondo S.J."/>
            <person name="Hensen N."/>
            <person name="Bonometti L."/>
            <person name="Westerberg I."/>
            <person name="Brannstrom I.O."/>
            <person name="Guillou S."/>
            <person name="Cros-Aarteil S."/>
            <person name="Calhoun S."/>
            <person name="Haridas S."/>
            <person name="Kuo A."/>
            <person name="Pangilinan J."/>
            <person name="Riley R."/>
            <person name="Labutti K."/>
            <person name="Andreopoulos B."/>
            <person name="Lipzen A."/>
            <person name="Chen C."/>
            <person name="Yanf M."/>
            <person name="Daum C."/>
            <person name="Ng V."/>
            <person name="Clum A."/>
            <person name="Steindorff A."/>
            <person name="Ohm R."/>
            <person name="Martin F."/>
            <person name="Silar P."/>
            <person name="Natvig D."/>
            <person name="Lalanne C."/>
            <person name="Gautier V."/>
            <person name="Ament-Velasquez S.L."/>
            <person name="Kruys A."/>
            <person name="Hutchinson M.I."/>
            <person name="Powell A.J."/>
            <person name="Barry K."/>
            <person name="Miller A.N."/>
            <person name="Grigoriev I.V."/>
            <person name="Debuchy R."/>
            <person name="Gladieux P."/>
            <person name="Thoren M.H."/>
            <person name="Johannesson H."/>
        </authorList>
    </citation>
    <scope>NUCLEOTIDE SEQUENCE</scope>
    <source>
        <strain evidence="17">PSN324</strain>
    </source>
</reference>
<dbReference type="CDD" id="cd03876">
    <property type="entry name" value="M28_SGAP_like"/>
    <property type="match status" value="1"/>
</dbReference>
<evidence type="ECO:0000256" key="7">
    <source>
        <dbReference type="ARBA" id="ARBA00022670"/>
    </source>
</evidence>
<dbReference type="GO" id="GO:0008235">
    <property type="term" value="F:metalloexopeptidase activity"/>
    <property type="evidence" value="ECO:0007669"/>
    <property type="project" value="InterPro"/>
</dbReference>
<gene>
    <name evidence="17" type="ORF">QBC42DRAFT_339895</name>
</gene>
<dbReference type="GO" id="GO:0005576">
    <property type="term" value="C:extracellular region"/>
    <property type="evidence" value="ECO:0007669"/>
    <property type="project" value="UniProtKB-SubCell"/>
</dbReference>
<evidence type="ECO:0000313" key="17">
    <source>
        <dbReference type="EMBL" id="KAK4460144.1"/>
    </source>
</evidence>
<protein>
    <recommendedName>
        <fullName evidence="14">Peptide hydrolase</fullName>
        <ecNumber evidence="14">3.4.-.-</ecNumber>
    </recommendedName>
</protein>
<dbReference type="SUPFAM" id="SSF52025">
    <property type="entry name" value="PA domain"/>
    <property type="match status" value="1"/>
</dbReference>
<dbReference type="InterPro" id="IPR046450">
    <property type="entry name" value="PA_dom_sf"/>
</dbReference>
<keyword evidence="11 14" id="KW-0862">Zinc</keyword>
<evidence type="ECO:0000256" key="10">
    <source>
        <dbReference type="ARBA" id="ARBA00022801"/>
    </source>
</evidence>
<evidence type="ECO:0000256" key="9">
    <source>
        <dbReference type="ARBA" id="ARBA00022729"/>
    </source>
</evidence>
<dbReference type="FunFam" id="3.40.630.10:FF:000054">
    <property type="entry name" value="Peptide hydrolase"/>
    <property type="match status" value="1"/>
</dbReference>
<evidence type="ECO:0000256" key="3">
    <source>
        <dbReference type="ARBA" id="ARBA00005957"/>
    </source>
</evidence>
<dbReference type="InterPro" id="IPR007484">
    <property type="entry name" value="Peptidase_M28"/>
</dbReference>
<evidence type="ECO:0000256" key="14">
    <source>
        <dbReference type="RuleBase" id="RU361240"/>
    </source>
</evidence>
<comment type="caution">
    <text evidence="17">The sequence shown here is derived from an EMBL/GenBank/DDBJ whole genome shotgun (WGS) entry which is preliminary data.</text>
</comment>
<dbReference type="PANTHER" id="PTHR12147">
    <property type="entry name" value="METALLOPEPTIDASE M28 FAMILY MEMBER"/>
    <property type="match status" value="1"/>
</dbReference>
<dbReference type="PANTHER" id="PTHR12147:SF57">
    <property type="entry name" value="PEPTIDE HYDROLASE"/>
    <property type="match status" value="1"/>
</dbReference>
<keyword evidence="12" id="KW-0482">Metalloprotease</keyword>
<feature type="domain" description="PA" evidence="15">
    <location>
        <begin position="186"/>
        <end position="270"/>
    </location>
</feature>
<keyword evidence="8 14" id="KW-0479">Metal-binding</keyword>
<comment type="subcellular location">
    <subcellularLocation>
        <location evidence="2">Secreted</location>
    </subcellularLocation>
</comment>
<dbReference type="Pfam" id="PF02225">
    <property type="entry name" value="PA"/>
    <property type="match status" value="1"/>
</dbReference>
<comment type="subunit">
    <text evidence="4">Monomer.</text>
</comment>
<organism evidence="17 18">
    <name type="scientific">Cladorrhinum samala</name>
    <dbReference type="NCBI Taxonomy" id="585594"/>
    <lineage>
        <taxon>Eukaryota</taxon>
        <taxon>Fungi</taxon>
        <taxon>Dikarya</taxon>
        <taxon>Ascomycota</taxon>
        <taxon>Pezizomycotina</taxon>
        <taxon>Sordariomycetes</taxon>
        <taxon>Sordariomycetidae</taxon>
        <taxon>Sordariales</taxon>
        <taxon>Podosporaceae</taxon>
        <taxon>Cladorrhinum</taxon>
    </lineage>
</organism>
<evidence type="ECO:0000256" key="5">
    <source>
        <dbReference type="ARBA" id="ARBA00022438"/>
    </source>
</evidence>
<keyword evidence="5" id="KW-0031">Aminopeptidase</keyword>
<keyword evidence="13" id="KW-0325">Glycoprotein</keyword>
<dbReference type="SUPFAM" id="SSF53187">
    <property type="entry name" value="Zn-dependent exopeptidases"/>
    <property type="match status" value="1"/>
</dbReference>
<name>A0AAV9HHI6_9PEZI</name>
<keyword evidence="10 14" id="KW-0378">Hydrolase</keyword>
<dbReference type="FunFam" id="3.50.30.30:FF:000030">
    <property type="entry name" value="Peptide hydrolase"/>
    <property type="match status" value="1"/>
</dbReference>
<dbReference type="Gene3D" id="3.50.30.30">
    <property type="match status" value="1"/>
</dbReference>
<evidence type="ECO:0000313" key="18">
    <source>
        <dbReference type="Proteomes" id="UP001321749"/>
    </source>
</evidence>
<sequence>MSKVASFFPATTGFVPAQENKTRITGPRSTTMESAKIALIPCLLPEKQVHEPFDCAPSTKCNSWGCPSPQAAGPPREVAIRGAWLGIKKPLVQSDVLQLFVNKKDLREGSQKLLDIARANGGNRAFGSGGHNATVDYIYNTLVKLNYYNVKKQPFTEVFSQGNATLSIDGVRVASEILTYTPGGSVEAPLVAVPNLGCVLADYPAEVAGKIAFVSRGTCPFADKSLAAKAAGASAIVIYNNVAGALSGTLGAPFKDYAPSVGISQEDAAAVLTKLAAGAVTASVKVDAIVEPRTNYNVIAETKGGDHNNVLALGGHTDSVAAGPGINDDGSGTIGILNVAKYLSHFRVNNAVRFLFFGAEEFGLLGSYHYVKSINGSETELAKIRAYLNFDMIASPNYIYGIYDGDGSAFNLTGPEGSDLIEKDFENFFKSKRTPSVPSEFSGRSDYAGFIQNGIPSGGLFTGAEVLKTEEEAKLFGGTAGVAYDVNYHKAGDTIENLNWEAFVLNTKAIAHSVAKYAVSWKGFPAVNLAKRRYAGDKAKVFKREIETHQHDHHSGPCGGGALI</sequence>
<keyword evidence="9" id="KW-0732">Signal</keyword>
<evidence type="ECO:0000259" key="15">
    <source>
        <dbReference type="Pfam" id="PF02225"/>
    </source>
</evidence>
<dbReference type="Proteomes" id="UP001321749">
    <property type="component" value="Unassembled WGS sequence"/>
</dbReference>
<accession>A0AAV9HHI6</accession>
<evidence type="ECO:0000256" key="13">
    <source>
        <dbReference type="ARBA" id="ARBA00023180"/>
    </source>
</evidence>
<keyword evidence="6" id="KW-0964">Secreted</keyword>
<proteinExistence type="inferred from homology"/>
<dbReference type="InterPro" id="IPR041756">
    <property type="entry name" value="M28_SGAP-like"/>
</dbReference>
<keyword evidence="18" id="KW-1185">Reference proteome</keyword>
<comment type="cofactor">
    <cofactor evidence="1">
        <name>Zn(2+)</name>
        <dbReference type="ChEBI" id="CHEBI:29105"/>
    </cofactor>
</comment>
<evidence type="ECO:0000256" key="4">
    <source>
        <dbReference type="ARBA" id="ARBA00011245"/>
    </source>
</evidence>
<feature type="domain" description="Peptidase M28" evidence="16">
    <location>
        <begin position="297"/>
        <end position="512"/>
    </location>
</feature>
<dbReference type="GO" id="GO:0046872">
    <property type="term" value="F:metal ion binding"/>
    <property type="evidence" value="ECO:0007669"/>
    <property type="project" value="UniProtKB-KW"/>
</dbReference>
<dbReference type="InterPro" id="IPR045175">
    <property type="entry name" value="M28_fam"/>
</dbReference>
<dbReference type="GO" id="GO:0004177">
    <property type="term" value="F:aminopeptidase activity"/>
    <property type="evidence" value="ECO:0007669"/>
    <property type="project" value="UniProtKB-KW"/>
</dbReference>
<evidence type="ECO:0000256" key="6">
    <source>
        <dbReference type="ARBA" id="ARBA00022525"/>
    </source>
</evidence>
<keyword evidence="7 14" id="KW-0645">Protease</keyword>
<evidence type="ECO:0000256" key="2">
    <source>
        <dbReference type="ARBA" id="ARBA00004613"/>
    </source>
</evidence>
<comment type="similarity">
    <text evidence="3">Belongs to the peptidase M28 family. M28A subfamily.</text>
</comment>
<evidence type="ECO:0000256" key="11">
    <source>
        <dbReference type="ARBA" id="ARBA00022833"/>
    </source>
</evidence>
<dbReference type="EMBL" id="MU865019">
    <property type="protein sequence ID" value="KAK4460144.1"/>
    <property type="molecule type" value="Genomic_DNA"/>
</dbReference>
<dbReference type="Pfam" id="PF04389">
    <property type="entry name" value="Peptidase_M28"/>
    <property type="match status" value="1"/>
</dbReference>
<dbReference type="EC" id="3.4.-.-" evidence="14"/>
<dbReference type="InterPro" id="IPR003137">
    <property type="entry name" value="PA_domain"/>
</dbReference>
<evidence type="ECO:0000256" key="1">
    <source>
        <dbReference type="ARBA" id="ARBA00001947"/>
    </source>
</evidence>
<evidence type="ECO:0000256" key="8">
    <source>
        <dbReference type="ARBA" id="ARBA00022723"/>
    </source>
</evidence>
<dbReference type="AlphaFoldDB" id="A0AAV9HHI6"/>